<evidence type="ECO:0000256" key="1">
    <source>
        <dbReference type="ARBA" id="ARBA00001974"/>
    </source>
</evidence>
<dbReference type="GO" id="GO:0050660">
    <property type="term" value="F:flavin adenine dinucleotide binding"/>
    <property type="evidence" value="ECO:0007669"/>
    <property type="project" value="TreeGrafter"/>
</dbReference>
<protein>
    <recommendedName>
        <fullName evidence="7">Amine oxidase domain-containing protein</fullName>
    </recommendedName>
</protein>
<dbReference type="InterPro" id="IPR036188">
    <property type="entry name" value="FAD/NAD-bd_sf"/>
</dbReference>
<dbReference type="SUPFAM" id="SSF51905">
    <property type="entry name" value="FAD/NAD(P)-binding domain"/>
    <property type="match status" value="1"/>
</dbReference>
<evidence type="ECO:0000256" key="2">
    <source>
        <dbReference type="ARBA" id="ARBA00005995"/>
    </source>
</evidence>
<comment type="cofactor">
    <cofactor evidence="1">
        <name>FAD</name>
        <dbReference type="ChEBI" id="CHEBI:57692"/>
    </cofactor>
</comment>
<keyword evidence="4" id="KW-0274">FAD</keyword>
<evidence type="ECO:0000256" key="6">
    <source>
        <dbReference type="SAM" id="SignalP"/>
    </source>
</evidence>
<accession>A0A8B9ND52</accession>
<name>A0A8B9ND52_9AVES</name>
<dbReference type="PANTHER" id="PTHR10742:SF386">
    <property type="entry name" value="LYSINE-SPECIFIC HISTONE DEMETHYLASE 1A"/>
    <property type="match status" value="1"/>
</dbReference>
<dbReference type="Pfam" id="PF01593">
    <property type="entry name" value="Amino_oxidase"/>
    <property type="match status" value="1"/>
</dbReference>
<reference evidence="8" key="1">
    <citation type="submission" date="2025-08" db="UniProtKB">
        <authorList>
            <consortium name="Ensembl"/>
        </authorList>
    </citation>
    <scope>IDENTIFICATION</scope>
</reference>
<keyword evidence="3" id="KW-0285">Flavoprotein</keyword>
<sequence length="135" mass="15220">VLIQNSAINVSLRTLCLLFLQFASFLFCTNCRNCTVSTTEVSVLSQPKETVVSRWRADPWARGSYSYVAAGSSGNDYDLMPIPRLFFAGEHTIRNYPATVHGALLSGLREAGIIFFDQFYSYLAFEKLVQLFPYQ</sequence>
<evidence type="ECO:0000313" key="8">
    <source>
        <dbReference type="Ensembl" id="ENSANIP00000021204.1"/>
    </source>
</evidence>
<dbReference type="Proteomes" id="UP000694541">
    <property type="component" value="Unplaced"/>
</dbReference>
<evidence type="ECO:0000313" key="9">
    <source>
        <dbReference type="Proteomes" id="UP000694541"/>
    </source>
</evidence>
<evidence type="ECO:0000256" key="5">
    <source>
        <dbReference type="ARBA" id="ARBA00023002"/>
    </source>
</evidence>
<organism evidence="8 9">
    <name type="scientific">Accipiter nisus</name>
    <name type="common">Eurasian sparrowhawk</name>
    <dbReference type="NCBI Taxonomy" id="211598"/>
    <lineage>
        <taxon>Eukaryota</taxon>
        <taxon>Metazoa</taxon>
        <taxon>Chordata</taxon>
        <taxon>Craniata</taxon>
        <taxon>Vertebrata</taxon>
        <taxon>Euteleostomi</taxon>
        <taxon>Archelosauria</taxon>
        <taxon>Archosauria</taxon>
        <taxon>Dinosauria</taxon>
        <taxon>Saurischia</taxon>
        <taxon>Theropoda</taxon>
        <taxon>Coelurosauria</taxon>
        <taxon>Aves</taxon>
        <taxon>Neognathae</taxon>
        <taxon>Neoaves</taxon>
        <taxon>Telluraves</taxon>
        <taxon>Accipitrimorphae</taxon>
        <taxon>Accipitriformes</taxon>
        <taxon>Accipitridae</taxon>
        <taxon>Accipitrinae</taxon>
        <taxon>Accipiter</taxon>
    </lineage>
</organism>
<dbReference type="PANTHER" id="PTHR10742">
    <property type="entry name" value="FLAVIN MONOAMINE OXIDASE"/>
    <property type="match status" value="1"/>
</dbReference>
<reference evidence="8" key="2">
    <citation type="submission" date="2025-09" db="UniProtKB">
        <authorList>
            <consortium name="Ensembl"/>
        </authorList>
    </citation>
    <scope>IDENTIFICATION</scope>
</reference>
<dbReference type="InterPro" id="IPR050281">
    <property type="entry name" value="Flavin_monoamine_oxidase"/>
</dbReference>
<proteinExistence type="inferred from homology"/>
<comment type="similarity">
    <text evidence="2">Belongs to the flavin monoamine oxidase family.</text>
</comment>
<keyword evidence="6" id="KW-0732">Signal</keyword>
<evidence type="ECO:0000259" key="7">
    <source>
        <dbReference type="Pfam" id="PF01593"/>
    </source>
</evidence>
<keyword evidence="5" id="KW-0560">Oxidoreductase</keyword>
<evidence type="ECO:0000256" key="3">
    <source>
        <dbReference type="ARBA" id="ARBA00022630"/>
    </source>
</evidence>
<dbReference type="AlphaFoldDB" id="A0A8B9ND52"/>
<dbReference type="InterPro" id="IPR002937">
    <property type="entry name" value="Amino_oxidase"/>
</dbReference>
<dbReference type="GO" id="GO:0016491">
    <property type="term" value="F:oxidoreductase activity"/>
    <property type="evidence" value="ECO:0007669"/>
    <property type="project" value="UniProtKB-KW"/>
</dbReference>
<feature type="chain" id="PRO_5034951067" description="Amine oxidase domain-containing protein" evidence="6">
    <location>
        <begin position="32"/>
        <end position="135"/>
    </location>
</feature>
<dbReference type="Ensembl" id="ENSANIT00000021904.1">
    <property type="protein sequence ID" value="ENSANIP00000021204.1"/>
    <property type="gene ID" value="ENSANIG00000014418.1"/>
</dbReference>
<keyword evidence="9" id="KW-1185">Reference proteome</keyword>
<evidence type="ECO:0000256" key="4">
    <source>
        <dbReference type="ARBA" id="ARBA00022827"/>
    </source>
</evidence>
<feature type="signal peptide" evidence="6">
    <location>
        <begin position="1"/>
        <end position="31"/>
    </location>
</feature>
<dbReference type="SUPFAM" id="SSF54373">
    <property type="entry name" value="FAD-linked reductases, C-terminal domain"/>
    <property type="match status" value="1"/>
</dbReference>
<feature type="domain" description="Amine oxidase" evidence="7">
    <location>
        <begin position="45"/>
        <end position="112"/>
    </location>
</feature>
<dbReference type="GO" id="GO:0003682">
    <property type="term" value="F:chromatin binding"/>
    <property type="evidence" value="ECO:0007669"/>
    <property type="project" value="TreeGrafter"/>
</dbReference>
<dbReference type="Gene3D" id="3.50.50.60">
    <property type="entry name" value="FAD/NAD(P)-binding domain"/>
    <property type="match status" value="1"/>
</dbReference>
<dbReference type="GO" id="GO:0006338">
    <property type="term" value="P:chromatin remodeling"/>
    <property type="evidence" value="ECO:0007669"/>
    <property type="project" value="TreeGrafter"/>
</dbReference>
<dbReference type="Gene3D" id="3.90.660.10">
    <property type="match status" value="1"/>
</dbReference>